<evidence type="ECO:0000313" key="2">
    <source>
        <dbReference type="EMBL" id="KAH7064798.1"/>
    </source>
</evidence>
<comment type="caution">
    <text evidence="2">The sequence shown here is derived from an EMBL/GenBank/DDBJ whole genome shotgun (WGS) entry which is preliminary data.</text>
</comment>
<gene>
    <name evidence="2" type="ORF">B0J12DRAFT_693213</name>
</gene>
<reference evidence="2 3" key="1">
    <citation type="journal article" date="2021" name="Nat. Commun.">
        <title>Genetic determinants of endophytism in the Arabidopsis root mycobiome.</title>
        <authorList>
            <person name="Mesny F."/>
            <person name="Miyauchi S."/>
            <person name="Thiergart T."/>
            <person name="Pickel B."/>
            <person name="Atanasova L."/>
            <person name="Karlsson M."/>
            <person name="Huettel B."/>
            <person name="Barry K.W."/>
            <person name="Haridas S."/>
            <person name="Chen C."/>
            <person name="Bauer D."/>
            <person name="Andreopoulos W."/>
            <person name="Pangilinan J."/>
            <person name="LaButti K."/>
            <person name="Riley R."/>
            <person name="Lipzen A."/>
            <person name="Clum A."/>
            <person name="Drula E."/>
            <person name="Henrissat B."/>
            <person name="Kohler A."/>
            <person name="Grigoriev I.V."/>
            <person name="Martin F.M."/>
            <person name="Hacquard S."/>
        </authorList>
    </citation>
    <scope>NUCLEOTIDE SEQUENCE [LARGE SCALE GENOMIC DNA]</scope>
    <source>
        <strain evidence="2 3">MPI-SDFR-AT-0080</strain>
    </source>
</reference>
<keyword evidence="3" id="KW-1185">Reference proteome</keyword>
<feature type="region of interest" description="Disordered" evidence="1">
    <location>
        <begin position="258"/>
        <end position="279"/>
    </location>
</feature>
<organism evidence="2 3">
    <name type="scientific">Macrophomina phaseolina</name>
    <dbReference type="NCBI Taxonomy" id="35725"/>
    <lineage>
        <taxon>Eukaryota</taxon>
        <taxon>Fungi</taxon>
        <taxon>Dikarya</taxon>
        <taxon>Ascomycota</taxon>
        <taxon>Pezizomycotina</taxon>
        <taxon>Dothideomycetes</taxon>
        <taxon>Dothideomycetes incertae sedis</taxon>
        <taxon>Botryosphaeriales</taxon>
        <taxon>Botryosphaeriaceae</taxon>
        <taxon>Macrophomina</taxon>
    </lineage>
</organism>
<evidence type="ECO:0000313" key="3">
    <source>
        <dbReference type="Proteomes" id="UP000774617"/>
    </source>
</evidence>
<proteinExistence type="predicted"/>
<sequence>MEVVEVEACCPCHCRWAGGAIGGWLAEELARGRQRPSFVAFSTLVGAVESLKECAADGIHRSRLNELTSPHDGHSAGVLCKRLLNARGEAYPRFEAAARIHVSQALCGVSRAHGTGPERHRHGCEEAVRVPLSPSSARAWWWWWWWWLGACLRACLVLARTRTQLGSASAHDAHRNTAANQRARANTMPVVQSAALRALAGWADAPQASLSGAHGGSVRASSPPPPVVLASRRSQRGGDVNGCRAAIRLAGAMPALSHPERCSAHPPASTLHHPFSQQRRRRGTRFFRWLQASHAADQPTSMDLPALHSVPPARPARAMPDPCRAARSVRARGALSERLRRPHRRTANHPLRGLVIGARLDLQSSSRTSWRPSPGCSDHSTPP</sequence>
<feature type="region of interest" description="Disordered" evidence="1">
    <location>
        <begin position="364"/>
        <end position="383"/>
    </location>
</feature>
<name>A0ABQ8GUN0_9PEZI</name>
<feature type="region of interest" description="Disordered" evidence="1">
    <location>
        <begin position="210"/>
        <end position="237"/>
    </location>
</feature>
<dbReference type="Proteomes" id="UP000774617">
    <property type="component" value="Unassembled WGS sequence"/>
</dbReference>
<accession>A0ABQ8GUN0</accession>
<dbReference type="EMBL" id="JAGTJR010000001">
    <property type="protein sequence ID" value="KAH7064798.1"/>
    <property type="molecule type" value="Genomic_DNA"/>
</dbReference>
<protein>
    <submittedName>
        <fullName evidence="2">Uncharacterized protein</fullName>
    </submittedName>
</protein>
<evidence type="ECO:0000256" key="1">
    <source>
        <dbReference type="SAM" id="MobiDB-lite"/>
    </source>
</evidence>